<dbReference type="Pfam" id="PF02466">
    <property type="entry name" value="Tim17"/>
    <property type="match status" value="1"/>
</dbReference>
<dbReference type="Proteomes" id="UP000694865">
    <property type="component" value="Unplaced"/>
</dbReference>
<organism evidence="1 2">
    <name type="scientific">Saccoglossus kowalevskii</name>
    <name type="common">Acorn worm</name>
    <dbReference type="NCBI Taxonomy" id="10224"/>
    <lineage>
        <taxon>Eukaryota</taxon>
        <taxon>Metazoa</taxon>
        <taxon>Hemichordata</taxon>
        <taxon>Enteropneusta</taxon>
        <taxon>Harrimaniidae</taxon>
        <taxon>Saccoglossus</taxon>
    </lineage>
</organism>
<protein>
    <submittedName>
        <fullName evidence="2">Peroxisomal membrane protein 4-like</fullName>
    </submittedName>
</protein>
<dbReference type="PANTHER" id="PTHR15460">
    <property type="entry name" value="PEROXISOMAL MEMBRANE PROTEIN 4"/>
    <property type="match status" value="1"/>
</dbReference>
<dbReference type="PIRSF" id="PIRSF013674">
    <property type="entry name" value="PXMP4"/>
    <property type="match status" value="1"/>
</dbReference>
<evidence type="ECO:0000313" key="2">
    <source>
        <dbReference type="RefSeq" id="XP_002736474.1"/>
    </source>
</evidence>
<gene>
    <name evidence="2" type="primary">LOC100378771</name>
</gene>
<dbReference type="PANTHER" id="PTHR15460:SF3">
    <property type="entry name" value="PEROXISOMAL MEMBRANE PROTEIN 4"/>
    <property type="match status" value="1"/>
</dbReference>
<dbReference type="RefSeq" id="XP_002736474.1">
    <property type="nucleotide sequence ID" value="XM_002736428.2"/>
</dbReference>
<accession>A0ABM0GSL2</accession>
<sequence length="201" mass="23313">MATALAGVNHLLGSGRFKEVLGVIKGLRNGAVYGAKIRAPHAFVMTFLFKDGSLLEKFRDITQMTYQHSRNLASFVFIYKALTAIMKWLENSKKQYHSFIAAFIGGYLIFGENNKVNMQINLYLLSRIIFGFVKMGVKKKVIAEPKRDPFPWFGAIIWAIILWQFEYHRQSLQPSLRSSMTYIYEDSNVWHNLRDFLLYNK</sequence>
<dbReference type="GeneID" id="100378771"/>
<reference evidence="2" key="1">
    <citation type="submission" date="2025-08" db="UniProtKB">
        <authorList>
            <consortium name="RefSeq"/>
        </authorList>
    </citation>
    <scope>IDENTIFICATION</scope>
    <source>
        <tissue evidence="2">Testes</tissue>
    </source>
</reference>
<proteinExistence type="predicted"/>
<dbReference type="InterPro" id="IPR019531">
    <property type="entry name" value="Pmp4"/>
</dbReference>
<name>A0ABM0GSL2_SACKO</name>
<evidence type="ECO:0000313" key="1">
    <source>
        <dbReference type="Proteomes" id="UP000694865"/>
    </source>
</evidence>
<keyword evidence="1" id="KW-1185">Reference proteome</keyword>